<feature type="domain" description="GGDEF" evidence="3">
    <location>
        <begin position="235"/>
        <end position="390"/>
    </location>
</feature>
<dbReference type="GO" id="GO:0000166">
    <property type="term" value="F:nucleotide binding"/>
    <property type="evidence" value="ECO:0007669"/>
    <property type="project" value="UniProtKB-KW"/>
</dbReference>
<dbReference type="AlphaFoldDB" id="A0A1M6N243"/>
<sequence length="496" mass="54532">MFYAAVGIKQIQAHLARSRHLWGRRGASDMLFYLTDVSGVADGIQRSDRNLWTVTEILSTHPGVALNPDAADTDGVVQLMSADRAKVEAAAREIAINVKLHLPAATVETSIREAATFVDTLRAERDAQPADNRAYPSSVIEFPLAHHCDECSSAMASGRITVREQQLRLCRDCASRAPGPRNVTLQRARETPVSGFMVEQRMLRDLKLNQVEDFKQLAKLGRLPEGHAPRTSTDNHIATIFADGNGLGALFDHLREDAIEKGNTGHLLDVSKRIKNATEDGLKAAIRSTLSPERDGAIMAAIPHILGGDDVLVSVPATRVWPFLRAFMTTMKDKLSDEAFEGAGSISFSAGVVICHQAFPIGDQVELAENLLRRAKKQVYGDGWTFAWQDVTNEGTSPGDRVLAMEDWPRLDELIHTAKNLGEERKGNTARATVRSELRIPDIETRSLRLRHLADRLGGAKDLFDLAFGNSWREGNVTDAHTSDLLAALSIMRWLA</sequence>
<evidence type="ECO:0000313" key="4">
    <source>
        <dbReference type="EMBL" id="SHJ89761.1"/>
    </source>
</evidence>
<dbReference type="InterPro" id="IPR043128">
    <property type="entry name" value="Rev_trsase/Diguanyl_cyclase"/>
</dbReference>
<protein>
    <recommendedName>
        <fullName evidence="3">GGDEF domain-containing protein</fullName>
    </recommendedName>
</protein>
<dbReference type="EMBL" id="FQZG01000102">
    <property type="protein sequence ID" value="SHJ89761.1"/>
    <property type="molecule type" value="Genomic_DNA"/>
</dbReference>
<accession>A0A1M6N243</accession>
<keyword evidence="5" id="KW-1185">Reference proteome</keyword>
<name>A0A1M6N243_9ACTN</name>
<keyword evidence="2" id="KW-0051">Antiviral defense</keyword>
<dbReference type="Proteomes" id="UP000184512">
    <property type="component" value="Unassembled WGS sequence"/>
</dbReference>
<dbReference type="Gene3D" id="3.30.70.270">
    <property type="match status" value="1"/>
</dbReference>
<reference evidence="4 5" key="1">
    <citation type="submission" date="2016-11" db="EMBL/GenBank/DDBJ databases">
        <authorList>
            <person name="Jaros S."/>
            <person name="Januszkiewicz K."/>
            <person name="Wedrychowicz H."/>
        </authorList>
    </citation>
    <scope>NUCLEOTIDE SEQUENCE [LARGE SCALE GENOMIC DNA]</scope>
    <source>
        <strain evidence="4 5">DSM 12906</strain>
    </source>
</reference>
<evidence type="ECO:0000256" key="2">
    <source>
        <dbReference type="ARBA" id="ARBA00023118"/>
    </source>
</evidence>
<dbReference type="InterPro" id="IPR054767">
    <property type="entry name" value="Cas10-Cmr2_palm2"/>
</dbReference>
<proteinExistence type="predicted"/>
<evidence type="ECO:0000259" key="3">
    <source>
        <dbReference type="PROSITE" id="PS50887"/>
    </source>
</evidence>
<dbReference type="OrthoDB" id="3715807at2"/>
<gene>
    <name evidence="4" type="ORF">SAMN02745244_03531</name>
</gene>
<dbReference type="RefSeq" id="WP_073191061.1">
    <property type="nucleotide sequence ID" value="NZ_FQZG01000102.1"/>
</dbReference>
<dbReference type="STRING" id="1123357.SAMN02745244_03531"/>
<dbReference type="InterPro" id="IPR000160">
    <property type="entry name" value="GGDEF_dom"/>
</dbReference>
<evidence type="ECO:0000256" key="1">
    <source>
        <dbReference type="ARBA" id="ARBA00022741"/>
    </source>
</evidence>
<evidence type="ECO:0000313" key="5">
    <source>
        <dbReference type="Proteomes" id="UP000184512"/>
    </source>
</evidence>
<organism evidence="4 5">
    <name type="scientific">Tessaracoccus bendigoensis DSM 12906</name>
    <dbReference type="NCBI Taxonomy" id="1123357"/>
    <lineage>
        <taxon>Bacteria</taxon>
        <taxon>Bacillati</taxon>
        <taxon>Actinomycetota</taxon>
        <taxon>Actinomycetes</taxon>
        <taxon>Propionibacteriales</taxon>
        <taxon>Propionibacteriaceae</taxon>
        <taxon>Tessaracoccus</taxon>
    </lineage>
</organism>
<dbReference type="GO" id="GO:0051607">
    <property type="term" value="P:defense response to virus"/>
    <property type="evidence" value="ECO:0007669"/>
    <property type="project" value="UniProtKB-KW"/>
</dbReference>
<dbReference type="Pfam" id="PF22335">
    <property type="entry name" value="Cas10-Cmr2_palm2"/>
    <property type="match status" value="1"/>
</dbReference>
<dbReference type="PROSITE" id="PS50887">
    <property type="entry name" value="GGDEF"/>
    <property type="match status" value="1"/>
</dbReference>
<keyword evidence="1" id="KW-0547">Nucleotide-binding</keyword>